<dbReference type="Gene3D" id="1.20.58.110">
    <property type="entry name" value="Ribosomal protein S20"/>
    <property type="match status" value="1"/>
</dbReference>
<dbReference type="InterPro" id="IPR036510">
    <property type="entry name" value="Ribosomal_bS20_sf"/>
</dbReference>
<dbReference type="PANTHER" id="PTHR33398:SF1">
    <property type="entry name" value="SMALL RIBOSOMAL SUBUNIT PROTEIN BS20C"/>
    <property type="match status" value="1"/>
</dbReference>
<evidence type="ECO:0000256" key="4">
    <source>
        <dbReference type="ARBA" id="ARBA00022884"/>
    </source>
</evidence>
<gene>
    <name evidence="8" type="ORF">MNBD_GAMMA22-3069</name>
</gene>
<dbReference type="SUPFAM" id="SSF46992">
    <property type="entry name" value="Ribosomal protein S20"/>
    <property type="match status" value="1"/>
</dbReference>
<proteinExistence type="inferred from homology"/>
<keyword evidence="5 8" id="KW-0689">Ribosomal protein</keyword>
<keyword evidence="3" id="KW-0699">rRNA-binding</keyword>
<dbReference type="PANTHER" id="PTHR33398">
    <property type="entry name" value="30S RIBOSOMAL PROTEIN S20"/>
    <property type="match status" value="1"/>
</dbReference>
<comment type="similarity">
    <text evidence="2">Belongs to the bacterial ribosomal protein bS20 family.</text>
</comment>
<dbReference type="InterPro" id="IPR002583">
    <property type="entry name" value="Ribosomal_bS20"/>
</dbReference>
<sequence>MRGSKNLSRRKALANSPQSIKRARQTIKRRAHNTSLRSRMRTFIKDTLNAIATGDKDKAAVAYKAAAPEIDKMANKGLIHKNKAARTKSRLNTRLRAM</sequence>
<name>A0A3B0ZZ12_9ZZZZ</name>
<feature type="compositionally biased region" description="Basic residues" evidence="7">
    <location>
        <begin position="21"/>
        <end position="35"/>
    </location>
</feature>
<evidence type="ECO:0000256" key="3">
    <source>
        <dbReference type="ARBA" id="ARBA00022730"/>
    </source>
</evidence>
<dbReference type="GO" id="GO:0005829">
    <property type="term" value="C:cytosol"/>
    <property type="evidence" value="ECO:0007669"/>
    <property type="project" value="TreeGrafter"/>
</dbReference>
<protein>
    <submittedName>
        <fullName evidence="8">SSU ribosomal protein S20p</fullName>
    </submittedName>
</protein>
<reference evidence="8" key="1">
    <citation type="submission" date="2018-06" db="EMBL/GenBank/DDBJ databases">
        <authorList>
            <person name="Zhirakovskaya E."/>
        </authorList>
    </citation>
    <scope>NUCLEOTIDE SEQUENCE</scope>
</reference>
<dbReference type="GO" id="GO:0006412">
    <property type="term" value="P:translation"/>
    <property type="evidence" value="ECO:0007669"/>
    <property type="project" value="InterPro"/>
</dbReference>
<dbReference type="HAMAP" id="MF_00500">
    <property type="entry name" value="Ribosomal_bS20"/>
    <property type="match status" value="1"/>
</dbReference>
<evidence type="ECO:0000313" key="8">
    <source>
        <dbReference type="EMBL" id="VAW94490.1"/>
    </source>
</evidence>
<evidence type="ECO:0000256" key="6">
    <source>
        <dbReference type="ARBA" id="ARBA00023274"/>
    </source>
</evidence>
<dbReference type="FunFam" id="1.20.58.110:FF:000001">
    <property type="entry name" value="30S ribosomal protein S20"/>
    <property type="match status" value="1"/>
</dbReference>
<keyword evidence="6" id="KW-0687">Ribonucleoprotein</keyword>
<dbReference type="GO" id="GO:0015935">
    <property type="term" value="C:small ribosomal subunit"/>
    <property type="evidence" value="ECO:0007669"/>
    <property type="project" value="TreeGrafter"/>
</dbReference>
<dbReference type="NCBIfam" id="TIGR00029">
    <property type="entry name" value="S20"/>
    <property type="match status" value="1"/>
</dbReference>
<comment type="function">
    <text evidence="1">Binds directly to 16S ribosomal RNA.</text>
</comment>
<dbReference type="AlphaFoldDB" id="A0A3B0ZZ12"/>
<evidence type="ECO:0000256" key="2">
    <source>
        <dbReference type="ARBA" id="ARBA00007634"/>
    </source>
</evidence>
<feature type="region of interest" description="Disordered" evidence="7">
    <location>
        <begin position="1"/>
        <end position="35"/>
    </location>
</feature>
<dbReference type="Pfam" id="PF01649">
    <property type="entry name" value="Ribosomal_S20p"/>
    <property type="match status" value="1"/>
</dbReference>
<evidence type="ECO:0000256" key="5">
    <source>
        <dbReference type="ARBA" id="ARBA00022980"/>
    </source>
</evidence>
<dbReference type="GO" id="GO:0003735">
    <property type="term" value="F:structural constituent of ribosome"/>
    <property type="evidence" value="ECO:0007669"/>
    <property type="project" value="InterPro"/>
</dbReference>
<organism evidence="8">
    <name type="scientific">hydrothermal vent metagenome</name>
    <dbReference type="NCBI Taxonomy" id="652676"/>
    <lineage>
        <taxon>unclassified sequences</taxon>
        <taxon>metagenomes</taxon>
        <taxon>ecological metagenomes</taxon>
    </lineage>
</organism>
<keyword evidence="4" id="KW-0694">RNA-binding</keyword>
<accession>A0A3B0ZZ12</accession>
<evidence type="ECO:0000256" key="1">
    <source>
        <dbReference type="ARBA" id="ARBA00003134"/>
    </source>
</evidence>
<evidence type="ECO:0000256" key="7">
    <source>
        <dbReference type="SAM" id="MobiDB-lite"/>
    </source>
</evidence>
<dbReference type="EMBL" id="UOFS01000017">
    <property type="protein sequence ID" value="VAW94490.1"/>
    <property type="molecule type" value="Genomic_DNA"/>
</dbReference>
<dbReference type="GO" id="GO:0070181">
    <property type="term" value="F:small ribosomal subunit rRNA binding"/>
    <property type="evidence" value="ECO:0007669"/>
    <property type="project" value="TreeGrafter"/>
</dbReference>